<dbReference type="NCBIfam" id="TIGR02765">
    <property type="entry name" value="crypto_DASH"/>
    <property type="match status" value="1"/>
</dbReference>
<comment type="similarity">
    <text evidence="1 7">Belongs to the DNA photolyase class-1 family.</text>
</comment>
<dbReference type="PANTHER" id="PTHR11455:SF22">
    <property type="entry name" value="CRYPTOCHROME DASH"/>
    <property type="match status" value="1"/>
</dbReference>
<keyword evidence="11" id="KW-1185">Reference proteome</keyword>
<feature type="binding site" evidence="5">
    <location>
        <begin position="293"/>
        <end position="300"/>
    </location>
    <ligand>
        <name>FAD</name>
        <dbReference type="ChEBI" id="CHEBI:57692"/>
    </ligand>
</feature>
<name>A0A8J8PBF8_9EURY</name>
<evidence type="ECO:0000256" key="2">
    <source>
        <dbReference type="ARBA" id="ARBA00022630"/>
    </source>
</evidence>
<dbReference type="AlphaFoldDB" id="A0A8J8PBF8"/>
<dbReference type="GO" id="GO:0000719">
    <property type="term" value="P:photoreactive repair"/>
    <property type="evidence" value="ECO:0007669"/>
    <property type="project" value="TreeGrafter"/>
</dbReference>
<evidence type="ECO:0000256" key="7">
    <source>
        <dbReference type="RuleBase" id="RU367151"/>
    </source>
</evidence>
<dbReference type="SUPFAM" id="SSF52425">
    <property type="entry name" value="Cryptochrome/photolyase, N-terminal domain"/>
    <property type="match status" value="1"/>
</dbReference>
<comment type="cofactor">
    <cofactor evidence="7">
        <name>(6R)-5,10-methylene-5,6,7,8-tetrahydrofolate</name>
        <dbReference type="ChEBI" id="CHEBI:15636"/>
    </cofactor>
    <text evidence="7">Binds 1 5,10-methenyltetrahydrofolate (MTHF) per subunit.</text>
</comment>
<organism evidence="10 11">
    <name type="scientific">Halonotius terrestris</name>
    <dbReference type="NCBI Taxonomy" id="2487750"/>
    <lineage>
        <taxon>Archaea</taxon>
        <taxon>Methanobacteriati</taxon>
        <taxon>Methanobacteriota</taxon>
        <taxon>Stenosarchaea group</taxon>
        <taxon>Halobacteria</taxon>
        <taxon>Halobacteriales</taxon>
        <taxon>Haloferacaceae</taxon>
        <taxon>Halonotius</taxon>
    </lineage>
</organism>
<dbReference type="Proteomes" id="UP000705823">
    <property type="component" value="Unassembled WGS sequence"/>
</dbReference>
<protein>
    <recommendedName>
        <fullName evidence="7">Cryptochrome DASH</fullName>
    </recommendedName>
</protein>
<dbReference type="Gene3D" id="3.40.50.620">
    <property type="entry name" value="HUPs"/>
    <property type="match status" value="1"/>
</dbReference>
<dbReference type="InterPro" id="IPR036155">
    <property type="entry name" value="Crypto/Photolyase_N_sf"/>
</dbReference>
<keyword evidence="4 7" id="KW-0157">Chromophore</keyword>
<reference evidence="10" key="1">
    <citation type="submission" date="2019-02" db="EMBL/GenBank/DDBJ databases">
        <title>Halonotius sp. a new haloarchaeum isolated from saline soil.</title>
        <authorList>
            <person name="Duran-Viseras A."/>
            <person name="Sanchez-Porro C."/>
            <person name="Ventosa A."/>
        </authorList>
    </citation>
    <scope>NUCLEOTIDE SEQUENCE</scope>
    <source>
        <strain evidence="10">F15B</strain>
    </source>
</reference>
<keyword evidence="2 5" id="KW-0285">Flavoprotein</keyword>
<dbReference type="RefSeq" id="WP_142978369.1">
    <property type="nucleotide sequence ID" value="NZ_RKLU01000001.1"/>
</dbReference>
<evidence type="ECO:0000256" key="4">
    <source>
        <dbReference type="ARBA" id="ARBA00022991"/>
    </source>
</evidence>
<sequence>MPETAIWWVRHDLRLHDNPTLAAASEADHLLAVYCFDPAAYGNQPYGGSDDFTFQKTGSHRAQFHREAVDDLRASLRERGSDLLVRHGDPATEIAAVVDAVDADRLHAQRLPAPEEVATEGAVREAVGDDVAVETHWTHTLYHPDDLPSPPAEIQDTYTPFRKAVEADSDVRPTVETPSLPPLPESAPEAGSIPTLADLDSSLSPPEPDDHAGLGFEGGETAGKARLQHYLWEADRLREYKETRNGLRGADFSSKLSAWLAAGCLSPRHIAAEVGRYETERVANDSTYWLVFELLWRDFFQFQVAKYGGQYFAKGGLQERDGLDWRDPDDEPAANTAFDQWCAGETGIPFVDAAMRELNATGYQSNRARQNAASFLANDLGIDWRRGAAYFETQLVDYDPCSNYGNWAYIAGVGNDSRDRAFNILWQADRYDPDAAYVTHWLPELAGLPARYAHAPWTMSDAEQSEYGVELGSDYPEPTVRLEIPDDVFDE</sequence>
<evidence type="ECO:0000313" key="10">
    <source>
        <dbReference type="EMBL" id="TQQ83463.1"/>
    </source>
</evidence>
<feature type="site" description="Electron transfer via tryptophanyl radical" evidence="6">
    <location>
        <position position="407"/>
    </location>
</feature>
<proteinExistence type="inferred from homology"/>
<evidence type="ECO:0000256" key="6">
    <source>
        <dbReference type="PIRSR" id="PIRSR602081-2"/>
    </source>
</evidence>
<feature type="site" description="Electron transfer via tryptophanyl radical" evidence="6">
    <location>
        <position position="384"/>
    </location>
</feature>
<feature type="binding site" evidence="5">
    <location>
        <begin position="397"/>
        <end position="399"/>
    </location>
    <ligand>
        <name>FAD</name>
        <dbReference type="ChEBI" id="CHEBI:57692"/>
    </ligand>
</feature>
<feature type="domain" description="Photolyase/cryptochrome alpha/beta" evidence="9">
    <location>
        <begin position="3"/>
        <end position="141"/>
    </location>
</feature>
<dbReference type="Gene3D" id="1.10.579.10">
    <property type="entry name" value="DNA Cyclobutane Dipyrimidine Photolyase, subunit A, domain 3"/>
    <property type="match status" value="1"/>
</dbReference>
<evidence type="ECO:0000256" key="5">
    <source>
        <dbReference type="PIRSR" id="PIRSR602081-1"/>
    </source>
</evidence>
<dbReference type="SUPFAM" id="SSF48173">
    <property type="entry name" value="Cryptochrome/photolyase FAD-binding domain"/>
    <property type="match status" value="1"/>
</dbReference>
<keyword evidence="3 5" id="KW-0274">FAD</keyword>
<dbReference type="InterPro" id="IPR014729">
    <property type="entry name" value="Rossmann-like_a/b/a_fold"/>
</dbReference>
<dbReference type="PROSITE" id="PS51645">
    <property type="entry name" value="PHR_CRY_ALPHA_BETA"/>
    <property type="match status" value="1"/>
</dbReference>
<evidence type="ECO:0000256" key="8">
    <source>
        <dbReference type="SAM" id="MobiDB-lite"/>
    </source>
</evidence>
<accession>A0A8J8PBF8</accession>
<dbReference type="EMBL" id="RKLU01000001">
    <property type="protein sequence ID" value="TQQ83463.1"/>
    <property type="molecule type" value="Genomic_DNA"/>
</dbReference>
<dbReference type="InterPro" id="IPR005101">
    <property type="entry name" value="Cryptochr/Photolyase_FAD-bd"/>
</dbReference>
<dbReference type="Gene3D" id="1.25.40.80">
    <property type="match status" value="1"/>
</dbReference>
<evidence type="ECO:0000256" key="3">
    <source>
        <dbReference type="ARBA" id="ARBA00022827"/>
    </source>
</evidence>
<dbReference type="Pfam" id="PF03441">
    <property type="entry name" value="FAD_binding_7"/>
    <property type="match status" value="1"/>
</dbReference>
<dbReference type="InterPro" id="IPR002081">
    <property type="entry name" value="Cryptochrome/DNA_photolyase_1"/>
</dbReference>
<evidence type="ECO:0000313" key="11">
    <source>
        <dbReference type="Proteomes" id="UP000705823"/>
    </source>
</evidence>
<comment type="function">
    <text evidence="7">May have a photoreceptor function.</text>
</comment>
<comment type="cofactor">
    <cofactor evidence="5 7">
        <name>FAD</name>
        <dbReference type="ChEBI" id="CHEBI:57692"/>
    </cofactor>
    <text evidence="5 7">Binds 1 FAD per subunit.</text>
</comment>
<feature type="binding site" evidence="5">
    <location>
        <begin position="253"/>
        <end position="257"/>
    </location>
    <ligand>
        <name>FAD</name>
        <dbReference type="ChEBI" id="CHEBI:57692"/>
    </ligand>
</feature>
<comment type="caution">
    <text evidence="10">The sequence shown here is derived from an EMBL/GenBank/DDBJ whole genome shotgun (WGS) entry which is preliminary data.</text>
</comment>
<dbReference type="GO" id="GO:0071949">
    <property type="term" value="F:FAD binding"/>
    <property type="evidence" value="ECO:0007669"/>
    <property type="project" value="TreeGrafter"/>
</dbReference>
<dbReference type="InterPro" id="IPR014133">
    <property type="entry name" value="Cry_DASH"/>
</dbReference>
<feature type="region of interest" description="Disordered" evidence="8">
    <location>
        <begin position="167"/>
        <end position="216"/>
    </location>
</feature>
<dbReference type="PRINTS" id="PR00147">
    <property type="entry name" value="DNAPHOTLYASE"/>
</dbReference>
<dbReference type="PANTHER" id="PTHR11455">
    <property type="entry name" value="CRYPTOCHROME"/>
    <property type="match status" value="1"/>
</dbReference>
<dbReference type="Pfam" id="PF00875">
    <property type="entry name" value="DNA_photolyase"/>
    <property type="match status" value="1"/>
</dbReference>
<evidence type="ECO:0000259" key="9">
    <source>
        <dbReference type="PROSITE" id="PS51645"/>
    </source>
</evidence>
<dbReference type="GO" id="GO:0003677">
    <property type="term" value="F:DNA binding"/>
    <property type="evidence" value="ECO:0007669"/>
    <property type="project" value="TreeGrafter"/>
</dbReference>
<gene>
    <name evidence="10" type="ORF">EGH24_01320</name>
</gene>
<dbReference type="InterPro" id="IPR036134">
    <property type="entry name" value="Crypto/Photolyase_FAD-like_sf"/>
</dbReference>
<dbReference type="OrthoDB" id="11721at2157"/>
<evidence type="ECO:0000256" key="1">
    <source>
        <dbReference type="ARBA" id="ARBA00005862"/>
    </source>
</evidence>
<feature type="site" description="Electron transfer via tryptophanyl radical" evidence="6">
    <location>
        <position position="325"/>
    </location>
</feature>
<dbReference type="InterPro" id="IPR006050">
    <property type="entry name" value="DNA_photolyase_N"/>
</dbReference>
<feature type="binding site" evidence="5">
    <location>
        <position position="240"/>
    </location>
    <ligand>
        <name>FAD</name>
        <dbReference type="ChEBI" id="CHEBI:57692"/>
    </ligand>
</feature>
<dbReference type="GO" id="GO:0003904">
    <property type="term" value="F:deoxyribodipyrimidine photo-lyase activity"/>
    <property type="evidence" value="ECO:0007669"/>
    <property type="project" value="TreeGrafter"/>
</dbReference>